<reference evidence="7 8" key="1">
    <citation type="submission" date="2018-03" db="EMBL/GenBank/DDBJ databases">
        <title>Comparative analysis of microorganisms from saline springs in Andes Mountain Range, Colombia.</title>
        <authorList>
            <person name="Rubin E."/>
        </authorList>
    </citation>
    <scope>NUCLEOTIDE SEQUENCE [LARGE SCALE GENOMIC DNA]</scope>
    <source>
        <strain evidence="7 8">CG 23</strain>
    </source>
</reference>
<dbReference type="PANTHER" id="PTHR43114:SF6">
    <property type="entry name" value="ADENINE DEAMINASE"/>
    <property type="match status" value="1"/>
</dbReference>
<comment type="catalytic activity">
    <reaction evidence="5">
        <text>adenine + H2O + H(+) = hypoxanthine + NH4(+)</text>
        <dbReference type="Rhea" id="RHEA:23688"/>
        <dbReference type="ChEBI" id="CHEBI:15377"/>
        <dbReference type="ChEBI" id="CHEBI:15378"/>
        <dbReference type="ChEBI" id="CHEBI:16708"/>
        <dbReference type="ChEBI" id="CHEBI:17368"/>
        <dbReference type="ChEBI" id="CHEBI:28938"/>
        <dbReference type="EC" id="3.5.4.2"/>
    </reaction>
</comment>
<evidence type="ECO:0000256" key="3">
    <source>
        <dbReference type="ARBA" id="ARBA00022833"/>
    </source>
</evidence>
<feature type="binding site" evidence="5">
    <location>
        <position position="12"/>
    </location>
    <ligand>
        <name>Zn(2+)</name>
        <dbReference type="ChEBI" id="CHEBI:29105"/>
        <note>catalytic</note>
    </ligand>
</feature>
<keyword evidence="2 5" id="KW-0378">Hydrolase</keyword>
<gene>
    <name evidence="7" type="ORF">BCL65_10166</name>
</gene>
<dbReference type="InterPro" id="IPR006330">
    <property type="entry name" value="Ado/ade_deaminase"/>
</dbReference>
<dbReference type="Gene3D" id="3.20.20.140">
    <property type="entry name" value="Metal-dependent hydrolases"/>
    <property type="match status" value="1"/>
</dbReference>
<comment type="caution">
    <text evidence="7">The sequence shown here is derived from an EMBL/GenBank/DDBJ whole genome shotgun (WGS) entry which is preliminary data.</text>
</comment>
<evidence type="ECO:0000256" key="4">
    <source>
        <dbReference type="ARBA" id="ARBA00023080"/>
    </source>
</evidence>
<keyword evidence="3 5" id="KW-0862">Zinc</keyword>
<dbReference type="EC" id="3.5.4.2" evidence="5"/>
<feature type="binding site" evidence="5">
    <location>
        <position position="190"/>
    </location>
    <ligand>
        <name>Zn(2+)</name>
        <dbReference type="ChEBI" id="CHEBI:29105"/>
        <note>catalytic</note>
    </ligand>
</feature>
<evidence type="ECO:0000256" key="1">
    <source>
        <dbReference type="ARBA" id="ARBA00022723"/>
    </source>
</evidence>
<organism evidence="7 8">
    <name type="scientific">Isoptericola halotolerans</name>
    <dbReference type="NCBI Taxonomy" id="300560"/>
    <lineage>
        <taxon>Bacteria</taxon>
        <taxon>Bacillati</taxon>
        <taxon>Actinomycetota</taxon>
        <taxon>Actinomycetes</taxon>
        <taxon>Micrococcales</taxon>
        <taxon>Promicromonosporaceae</taxon>
        <taxon>Isoptericola</taxon>
    </lineage>
</organism>
<dbReference type="Pfam" id="PF00962">
    <property type="entry name" value="A_deaminase"/>
    <property type="match status" value="1"/>
</dbReference>
<dbReference type="HAMAP" id="MF_01962">
    <property type="entry name" value="Adenine_deaminase"/>
    <property type="match status" value="1"/>
</dbReference>
<name>A0ABX5EHY3_9MICO</name>
<keyword evidence="8" id="KW-1185">Reference proteome</keyword>
<evidence type="ECO:0000313" key="7">
    <source>
        <dbReference type="EMBL" id="PRZ09928.1"/>
    </source>
</evidence>
<dbReference type="InterPro" id="IPR032466">
    <property type="entry name" value="Metal_Hydrolase"/>
</dbReference>
<dbReference type="EMBL" id="PVTX01000001">
    <property type="protein sequence ID" value="PRZ09928.1"/>
    <property type="molecule type" value="Genomic_DNA"/>
</dbReference>
<evidence type="ECO:0000256" key="2">
    <source>
        <dbReference type="ARBA" id="ARBA00022801"/>
    </source>
</evidence>
<comment type="function">
    <text evidence="5">Catalyzes the hydrolytic deamination of adenine to hypoxanthine. Plays an important role in the purine salvage pathway and in nitrogen catabolism.</text>
</comment>
<evidence type="ECO:0000313" key="8">
    <source>
        <dbReference type="Proteomes" id="UP000239895"/>
    </source>
</evidence>
<feature type="binding site" evidence="5">
    <location>
        <position position="10"/>
    </location>
    <ligand>
        <name>Zn(2+)</name>
        <dbReference type="ChEBI" id="CHEBI:29105"/>
        <note>catalytic</note>
    </ligand>
</feature>
<dbReference type="Proteomes" id="UP000239895">
    <property type="component" value="Unassembled WGS sequence"/>
</dbReference>
<feature type="binding site" evidence="5">
    <location>
        <position position="272"/>
    </location>
    <ligand>
        <name>substrate</name>
    </ligand>
</feature>
<comment type="cofactor">
    <cofactor evidence="5">
        <name>Zn(2+)</name>
        <dbReference type="ChEBI" id="CHEBI:29105"/>
    </cofactor>
    <text evidence="5">Binds 1 zinc ion per subunit.</text>
</comment>
<dbReference type="NCBIfam" id="NF006850">
    <property type="entry name" value="PRK09358.1-6"/>
    <property type="match status" value="1"/>
</dbReference>
<dbReference type="PANTHER" id="PTHR43114">
    <property type="entry name" value="ADENINE DEAMINASE"/>
    <property type="match status" value="1"/>
</dbReference>
<accession>A0ABX5EHY3</accession>
<dbReference type="SUPFAM" id="SSF51556">
    <property type="entry name" value="Metallo-dependent hydrolases"/>
    <property type="match status" value="1"/>
</dbReference>
<dbReference type="NCBIfam" id="TIGR01430">
    <property type="entry name" value="aden_deam"/>
    <property type="match status" value="1"/>
</dbReference>
<keyword evidence="1 5" id="KW-0479">Metal-binding</keyword>
<protein>
    <recommendedName>
        <fullName evidence="5">Adenine deaminase</fullName>
        <shortName evidence="5">ADE</shortName>
        <ecNumber evidence="5">3.5.4.2</ecNumber>
    </recommendedName>
    <alternativeName>
        <fullName evidence="5">Adenine aminohydrolase</fullName>
        <shortName evidence="5">AAH</shortName>
    </alternativeName>
</protein>
<feature type="site" description="Important for catalytic activity" evidence="5">
    <location>
        <position position="214"/>
    </location>
</feature>
<sequence length="328" mass="34971">MTHLPFAELHLHIEGTLEPELVMELARRNGVALPYDDVGELRAAYDFTDLQSFLDLYYANMAVLRTRQDFADMTAAYLARAATAGVRHAEIMFDPQAHLVRGVPLEVAVEGIASVLATSEDDHGVSTLLIAAFLRDRPEAEALDVLDGLLGMGAPIAGVGLDSAEIGHPPAKFARLFARARAAGLHLVAHAGEEGPAAYVTEALDVLGVERIDHGIRALDDDALVSRLVAEQVPLTVCPLSNVALRAVGTLAEHPVVAMLERGLNVSVHSDDPAYFGGYLDDNLDALTTAVGLTRAHRVRLAENSLRASFLPAGRRDALLAEVAAASD</sequence>
<feature type="binding site" evidence="5">
    <location>
        <position position="271"/>
    </location>
    <ligand>
        <name>Zn(2+)</name>
        <dbReference type="ChEBI" id="CHEBI:29105"/>
        <note>catalytic</note>
    </ligand>
</feature>
<keyword evidence="4 5" id="KW-0546">Nucleotide metabolism</keyword>
<comment type="similarity">
    <text evidence="5">Belongs to the metallo-dependent hydrolases superfamily. Adenosine and AMP deaminases family. Adenine deaminase type 2 subfamily.</text>
</comment>
<dbReference type="InterPro" id="IPR028892">
    <property type="entry name" value="ADE"/>
</dbReference>
<feature type="domain" description="Adenosine deaminase" evidence="6">
    <location>
        <begin position="5"/>
        <end position="325"/>
    </location>
</feature>
<evidence type="ECO:0000256" key="5">
    <source>
        <dbReference type="HAMAP-Rule" id="MF_01962"/>
    </source>
</evidence>
<feature type="active site" description="Proton donor" evidence="5">
    <location>
        <position position="193"/>
    </location>
</feature>
<dbReference type="RefSeq" id="WP_106264155.1">
    <property type="nucleotide sequence ID" value="NZ_PVTX01000001.1"/>
</dbReference>
<evidence type="ECO:0000259" key="6">
    <source>
        <dbReference type="Pfam" id="PF00962"/>
    </source>
</evidence>
<dbReference type="InterPro" id="IPR001365">
    <property type="entry name" value="A_deaminase_dom"/>
</dbReference>
<proteinExistence type="inferred from homology"/>